<dbReference type="Proteomes" id="UP001141434">
    <property type="component" value="Unassembled WGS sequence"/>
</dbReference>
<evidence type="ECO:0000256" key="4">
    <source>
        <dbReference type="ARBA" id="ARBA00022833"/>
    </source>
</evidence>
<name>A0A9W9FT66_9EURO</name>
<keyword evidence="4" id="KW-0862">Zinc</keyword>
<feature type="compositionally biased region" description="Basic residues" evidence="6">
    <location>
        <begin position="302"/>
        <end position="312"/>
    </location>
</feature>
<evidence type="ECO:0000256" key="1">
    <source>
        <dbReference type="ARBA" id="ARBA00004123"/>
    </source>
</evidence>
<sequence length="312" mass="34874">MGTYRFELASTGRSGCQNKECKDNKVKIAKDEFRVGTWVETERFQSWHWRHWGCCTPRMIGNVVEALNDMQSSETRDYNLLDGYEELPEELQAKIRKGLEQGHVDDEDWKGDVEMNRPGKSGFRARGKKKAEEKEVCRLEKADGQEAEPATENGTTNEEEEKPVKKTTKATRGKKAAPAENADKDATSEPQPKRRGRASKAVLANGDAEAETQPKRRGRAPKVSPADGDAEAEPKKRGRPSKAAATDKVEPKPTKNGTKRKTAKDDEPEEATMEKPKPKRARGKTANAEKSATVSEEQEKPKGRRQKKAEDN</sequence>
<proteinExistence type="predicted"/>
<feature type="compositionally biased region" description="Basic and acidic residues" evidence="6">
    <location>
        <begin position="130"/>
        <end position="144"/>
    </location>
</feature>
<protein>
    <submittedName>
        <fullName evidence="8">Zf-PARP-domain-containing protein</fullName>
    </submittedName>
</protein>
<keyword evidence="5" id="KW-0539">Nucleus</keyword>
<dbReference type="SMART" id="SM01336">
    <property type="entry name" value="zf-PARP"/>
    <property type="match status" value="1"/>
</dbReference>
<comment type="caution">
    <text evidence="8">The sequence shown here is derived from an EMBL/GenBank/DDBJ whole genome shotgun (WGS) entry which is preliminary data.</text>
</comment>
<dbReference type="GeneID" id="81393035"/>
<dbReference type="OrthoDB" id="429950at2759"/>
<dbReference type="GO" id="GO:0008270">
    <property type="term" value="F:zinc ion binding"/>
    <property type="evidence" value="ECO:0007669"/>
    <property type="project" value="UniProtKB-KW"/>
</dbReference>
<accession>A0A9W9FT66</accession>
<evidence type="ECO:0000256" key="5">
    <source>
        <dbReference type="ARBA" id="ARBA00023242"/>
    </source>
</evidence>
<dbReference type="SUPFAM" id="SSF57716">
    <property type="entry name" value="Glucocorticoid receptor-like (DNA-binding domain)"/>
    <property type="match status" value="1"/>
</dbReference>
<evidence type="ECO:0000256" key="3">
    <source>
        <dbReference type="ARBA" id="ARBA00022771"/>
    </source>
</evidence>
<dbReference type="Gene3D" id="3.30.1740.10">
    <property type="entry name" value="Zinc finger, PARP-type"/>
    <property type="match status" value="1"/>
</dbReference>
<dbReference type="AlphaFoldDB" id="A0A9W9FT66"/>
<evidence type="ECO:0000313" key="9">
    <source>
        <dbReference type="Proteomes" id="UP001141434"/>
    </source>
</evidence>
<reference evidence="8" key="1">
    <citation type="submission" date="2022-11" db="EMBL/GenBank/DDBJ databases">
        <authorList>
            <person name="Petersen C."/>
        </authorList>
    </citation>
    <scope>NUCLEOTIDE SEQUENCE</scope>
    <source>
        <strain evidence="8">IBT 34128</strain>
    </source>
</reference>
<evidence type="ECO:0000313" key="8">
    <source>
        <dbReference type="EMBL" id="KAJ5105938.1"/>
    </source>
</evidence>
<organism evidence="8 9">
    <name type="scientific">Penicillium alfredii</name>
    <dbReference type="NCBI Taxonomy" id="1506179"/>
    <lineage>
        <taxon>Eukaryota</taxon>
        <taxon>Fungi</taxon>
        <taxon>Dikarya</taxon>
        <taxon>Ascomycota</taxon>
        <taxon>Pezizomycotina</taxon>
        <taxon>Eurotiomycetes</taxon>
        <taxon>Eurotiomycetidae</taxon>
        <taxon>Eurotiales</taxon>
        <taxon>Aspergillaceae</taxon>
        <taxon>Penicillium</taxon>
    </lineage>
</organism>
<reference evidence="8" key="2">
    <citation type="journal article" date="2023" name="IMA Fungus">
        <title>Comparative genomic study of the Penicillium genus elucidates a diverse pangenome and 15 lateral gene transfer events.</title>
        <authorList>
            <person name="Petersen C."/>
            <person name="Sorensen T."/>
            <person name="Nielsen M.R."/>
            <person name="Sondergaard T.E."/>
            <person name="Sorensen J.L."/>
            <person name="Fitzpatrick D.A."/>
            <person name="Frisvad J.C."/>
            <person name="Nielsen K.L."/>
        </authorList>
    </citation>
    <scope>NUCLEOTIDE SEQUENCE</scope>
    <source>
        <strain evidence="8">IBT 34128</strain>
    </source>
</reference>
<dbReference type="InterPro" id="IPR036957">
    <property type="entry name" value="Znf_PARP_sf"/>
</dbReference>
<dbReference type="GO" id="GO:0005634">
    <property type="term" value="C:nucleus"/>
    <property type="evidence" value="ECO:0007669"/>
    <property type="project" value="UniProtKB-SubCell"/>
</dbReference>
<dbReference type="PROSITE" id="PS50064">
    <property type="entry name" value="ZF_PARP_2"/>
    <property type="match status" value="1"/>
</dbReference>
<keyword evidence="3" id="KW-0863">Zinc-finger</keyword>
<feature type="compositionally biased region" description="Basic residues" evidence="6">
    <location>
        <begin position="165"/>
        <end position="175"/>
    </location>
</feature>
<feature type="domain" description="PARP-type" evidence="7">
    <location>
        <begin position="4"/>
        <end position="103"/>
    </location>
</feature>
<feature type="compositionally biased region" description="Basic and acidic residues" evidence="6">
    <location>
        <begin position="106"/>
        <end position="117"/>
    </location>
</feature>
<keyword evidence="9" id="KW-1185">Reference proteome</keyword>
<evidence type="ECO:0000256" key="6">
    <source>
        <dbReference type="SAM" id="MobiDB-lite"/>
    </source>
</evidence>
<dbReference type="Pfam" id="PF00645">
    <property type="entry name" value="zf-PARP"/>
    <property type="match status" value="1"/>
</dbReference>
<evidence type="ECO:0000259" key="7">
    <source>
        <dbReference type="PROSITE" id="PS50064"/>
    </source>
</evidence>
<feature type="compositionally biased region" description="Low complexity" evidence="6">
    <location>
        <begin position="147"/>
        <end position="156"/>
    </location>
</feature>
<comment type="subcellular location">
    <subcellularLocation>
        <location evidence="1">Nucleus</location>
    </subcellularLocation>
</comment>
<dbReference type="EMBL" id="JAPMSZ010000004">
    <property type="protein sequence ID" value="KAJ5105938.1"/>
    <property type="molecule type" value="Genomic_DNA"/>
</dbReference>
<gene>
    <name evidence="8" type="ORF">NUU61_003285</name>
</gene>
<dbReference type="InterPro" id="IPR001510">
    <property type="entry name" value="Znf_PARP"/>
</dbReference>
<dbReference type="GO" id="GO:0003677">
    <property type="term" value="F:DNA binding"/>
    <property type="evidence" value="ECO:0007669"/>
    <property type="project" value="InterPro"/>
</dbReference>
<evidence type="ECO:0000256" key="2">
    <source>
        <dbReference type="ARBA" id="ARBA00022723"/>
    </source>
</evidence>
<keyword evidence="2" id="KW-0479">Metal-binding</keyword>
<feature type="region of interest" description="Disordered" evidence="6">
    <location>
        <begin position="106"/>
        <end position="312"/>
    </location>
</feature>
<dbReference type="RefSeq" id="XP_056514934.1">
    <property type="nucleotide sequence ID" value="XM_056653867.1"/>
</dbReference>